<organism evidence="3 4">
    <name type="scientific">Methylobacterium nodulans (strain LMG 21967 / CNCM I-2342 / ORS 2060)</name>
    <dbReference type="NCBI Taxonomy" id="460265"/>
    <lineage>
        <taxon>Bacteria</taxon>
        <taxon>Pseudomonadati</taxon>
        <taxon>Pseudomonadota</taxon>
        <taxon>Alphaproteobacteria</taxon>
        <taxon>Hyphomicrobiales</taxon>
        <taxon>Methylobacteriaceae</taxon>
        <taxon>Methylobacterium</taxon>
    </lineage>
</organism>
<dbReference type="STRING" id="460265.Mnod_1987"/>
<accession>B8IT89</accession>
<evidence type="ECO:0000256" key="1">
    <source>
        <dbReference type="ARBA" id="ARBA00023163"/>
    </source>
</evidence>
<proteinExistence type="predicted"/>
<dbReference type="HOGENOM" id="CLU_1298561_0_0_5"/>
<keyword evidence="4" id="KW-1185">Reference proteome</keyword>
<sequence>MARKRNRRRNRTKIFDAKVTPTHHVRLHRLRVVIDADRRWYVVRIDGSRERKIREGLETAGFAICAPASSAVIEHRGRFREVRHRAVPGYLFVGVDRGTDGRAALWAYHDRIMASLLPSVFELEDEGRIVRARQQGEVERPFYRVMGPFGPEQLQRFSDKVGAELVAVLYAGKEPVGQFPAAAARILEGQRLDFCDVADLVCRGASEICRAAVS</sequence>
<dbReference type="Pfam" id="PF02357">
    <property type="entry name" value="NusG"/>
    <property type="match status" value="1"/>
</dbReference>
<gene>
    <name evidence="3" type="ordered locus">Mnod_1987</name>
</gene>
<evidence type="ECO:0000259" key="2">
    <source>
        <dbReference type="Pfam" id="PF02357"/>
    </source>
</evidence>
<dbReference type="GO" id="GO:0006354">
    <property type="term" value="P:DNA-templated transcription elongation"/>
    <property type="evidence" value="ECO:0007669"/>
    <property type="project" value="InterPro"/>
</dbReference>
<dbReference type="RefSeq" id="WP_015928664.1">
    <property type="nucleotide sequence ID" value="NC_011894.1"/>
</dbReference>
<dbReference type="InterPro" id="IPR036735">
    <property type="entry name" value="NGN_dom_sf"/>
</dbReference>
<dbReference type="InterPro" id="IPR006645">
    <property type="entry name" value="NGN-like_dom"/>
</dbReference>
<dbReference type="eggNOG" id="COG0250">
    <property type="taxonomic scope" value="Bacteria"/>
</dbReference>
<keyword evidence="1" id="KW-0804">Transcription</keyword>
<dbReference type="AlphaFoldDB" id="B8IT89"/>
<dbReference type="OrthoDB" id="8022589at2"/>
<reference evidence="3 4" key="1">
    <citation type="submission" date="2009-01" db="EMBL/GenBank/DDBJ databases">
        <title>Complete sequence of chromosome of Methylobacterium nodulans ORS 2060.</title>
        <authorList>
            <consortium name="US DOE Joint Genome Institute"/>
            <person name="Lucas S."/>
            <person name="Copeland A."/>
            <person name="Lapidus A."/>
            <person name="Glavina del Rio T."/>
            <person name="Dalin E."/>
            <person name="Tice H."/>
            <person name="Bruce D."/>
            <person name="Goodwin L."/>
            <person name="Pitluck S."/>
            <person name="Sims D."/>
            <person name="Brettin T."/>
            <person name="Detter J.C."/>
            <person name="Han C."/>
            <person name="Larimer F."/>
            <person name="Land M."/>
            <person name="Hauser L."/>
            <person name="Kyrpides N."/>
            <person name="Ivanova N."/>
            <person name="Marx C.J."/>
            <person name="Richardson P."/>
        </authorList>
    </citation>
    <scope>NUCLEOTIDE SEQUENCE [LARGE SCALE GENOMIC DNA]</scope>
    <source>
        <strain evidence="4">LMG 21967 / CNCM I-2342 / ORS 2060</strain>
    </source>
</reference>
<dbReference type="Proteomes" id="UP000008207">
    <property type="component" value="Chromosome"/>
</dbReference>
<evidence type="ECO:0000313" key="4">
    <source>
        <dbReference type="Proteomes" id="UP000008207"/>
    </source>
</evidence>
<dbReference type="KEGG" id="mno:Mnod_1987"/>
<dbReference type="EMBL" id="CP001349">
    <property type="protein sequence ID" value="ACL56975.1"/>
    <property type="molecule type" value="Genomic_DNA"/>
</dbReference>
<name>B8IT89_METNO</name>
<evidence type="ECO:0000313" key="3">
    <source>
        <dbReference type="EMBL" id="ACL56975.1"/>
    </source>
</evidence>
<dbReference type="Gene3D" id="3.30.70.940">
    <property type="entry name" value="NusG, N-terminal domain"/>
    <property type="match status" value="1"/>
</dbReference>
<dbReference type="SUPFAM" id="SSF82679">
    <property type="entry name" value="N-utilization substance G protein NusG, N-terminal domain"/>
    <property type="match status" value="1"/>
</dbReference>
<protein>
    <submittedName>
        <fullName evidence="3">NGN domain protein</fullName>
    </submittedName>
</protein>
<feature type="domain" description="NusG-like N-terminal" evidence="2">
    <location>
        <begin position="39"/>
        <end position="98"/>
    </location>
</feature>